<keyword evidence="3" id="KW-1185">Reference proteome</keyword>
<dbReference type="AlphaFoldDB" id="A0A9Q3BX18"/>
<evidence type="ECO:0000259" key="1">
    <source>
        <dbReference type="Pfam" id="PF00078"/>
    </source>
</evidence>
<dbReference type="InterPro" id="IPR043502">
    <property type="entry name" value="DNA/RNA_pol_sf"/>
</dbReference>
<sequence>MKSGDILPLRDKEGNLTSENKLKAQILFEGTSVIQNQEDTSDINPRNLNTPSIFPPITTHKLTRALDELPKKEAPGPDKIPNELLKIISTCLTPYLKEVFNGCLQNGYFPSMWKRPLTTIIRKSGQDDYSDPEACCPIALLNTLGKLFEKIINDRLSFWEEYTGLLANGHMGGRPGRSIYDAFVILTSWIKAEWCKVKIVIGLFLGVRSAYPSVVSDCLIQTLTEKECPPYLISIIKSFLNKSSAIMKLDSYLSDPIAMDRGLPQGSPLSVNLYLLSILPS</sequence>
<organism evidence="2 3">
    <name type="scientific">Austropuccinia psidii MF-1</name>
    <dbReference type="NCBI Taxonomy" id="1389203"/>
    <lineage>
        <taxon>Eukaryota</taxon>
        <taxon>Fungi</taxon>
        <taxon>Dikarya</taxon>
        <taxon>Basidiomycota</taxon>
        <taxon>Pucciniomycotina</taxon>
        <taxon>Pucciniomycetes</taxon>
        <taxon>Pucciniales</taxon>
        <taxon>Sphaerophragmiaceae</taxon>
        <taxon>Austropuccinia</taxon>
    </lineage>
</organism>
<dbReference type="EMBL" id="AVOT02003302">
    <property type="protein sequence ID" value="MBW0473119.1"/>
    <property type="molecule type" value="Genomic_DNA"/>
</dbReference>
<dbReference type="OrthoDB" id="412006at2759"/>
<dbReference type="PANTHER" id="PTHR33481">
    <property type="entry name" value="REVERSE TRANSCRIPTASE"/>
    <property type="match status" value="1"/>
</dbReference>
<comment type="caution">
    <text evidence="2">The sequence shown here is derived from an EMBL/GenBank/DDBJ whole genome shotgun (WGS) entry which is preliminary data.</text>
</comment>
<dbReference type="Pfam" id="PF00078">
    <property type="entry name" value="RVT_1"/>
    <property type="match status" value="1"/>
</dbReference>
<dbReference type="SUPFAM" id="SSF56672">
    <property type="entry name" value="DNA/RNA polymerases"/>
    <property type="match status" value="1"/>
</dbReference>
<dbReference type="PANTHER" id="PTHR33481:SF1">
    <property type="entry name" value="ENDONUCLEASE_EXONUCLEASE_PHOSPHATASE DOMAIN-CONTAINING PROTEIN-RELATED"/>
    <property type="match status" value="1"/>
</dbReference>
<accession>A0A9Q3BX18</accession>
<evidence type="ECO:0000313" key="2">
    <source>
        <dbReference type="EMBL" id="MBW0473119.1"/>
    </source>
</evidence>
<protein>
    <recommendedName>
        <fullName evidence="1">Reverse transcriptase domain-containing protein</fullName>
    </recommendedName>
</protein>
<name>A0A9Q3BX18_9BASI</name>
<gene>
    <name evidence="2" type="ORF">O181_012834</name>
</gene>
<proteinExistence type="predicted"/>
<reference evidence="2" key="1">
    <citation type="submission" date="2021-03" db="EMBL/GenBank/DDBJ databases">
        <title>Draft genome sequence of rust myrtle Austropuccinia psidii MF-1, a brazilian biotype.</title>
        <authorList>
            <person name="Quecine M.C."/>
            <person name="Pachon D.M.R."/>
            <person name="Bonatelli M.L."/>
            <person name="Correr F.H."/>
            <person name="Franceschini L.M."/>
            <person name="Leite T.F."/>
            <person name="Margarido G.R.A."/>
            <person name="Almeida C.A."/>
            <person name="Ferrarezi J.A."/>
            <person name="Labate C.A."/>
        </authorList>
    </citation>
    <scope>NUCLEOTIDE SEQUENCE</scope>
    <source>
        <strain evidence="2">MF-1</strain>
    </source>
</reference>
<evidence type="ECO:0000313" key="3">
    <source>
        <dbReference type="Proteomes" id="UP000765509"/>
    </source>
</evidence>
<dbReference type="InterPro" id="IPR000477">
    <property type="entry name" value="RT_dom"/>
</dbReference>
<dbReference type="Proteomes" id="UP000765509">
    <property type="component" value="Unassembled WGS sequence"/>
</dbReference>
<feature type="domain" description="Reverse transcriptase" evidence="1">
    <location>
        <begin position="137"/>
        <end position="276"/>
    </location>
</feature>